<evidence type="ECO:0000313" key="2">
    <source>
        <dbReference type="Proteomes" id="UP000887581"/>
    </source>
</evidence>
<feature type="region of interest" description="Disordered" evidence="1">
    <location>
        <begin position="82"/>
        <end position="173"/>
    </location>
</feature>
<organism evidence="2 3">
    <name type="scientific">Setaria digitata</name>
    <dbReference type="NCBI Taxonomy" id="48799"/>
    <lineage>
        <taxon>Eukaryota</taxon>
        <taxon>Metazoa</taxon>
        <taxon>Ecdysozoa</taxon>
        <taxon>Nematoda</taxon>
        <taxon>Chromadorea</taxon>
        <taxon>Rhabditida</taxon>
        <taxon>Spirurina</taxon>
        <taxon>Spiruromorpha</taxon>
        <taxon>Filarioidea</taxon>
        <taxon>Setariidae</taxon>
        <taxon>Setaria</taxon>
    </lineage>
</organism>
<evidence type="ECO:0000256" key="1">
    <source>
        <dbReference type="SAM" id="MobiDB-lite"/>
    </source>
</evidence>
<protein>
    <submittedName>
        <fullName evidence="3">Uncharacterized protein</fullName>
    </submittedName>
</protein>
<evidence type="ECO:0000313" key="3">
    <source>
        <dbReference type="WBParaSite" id="sdigi.contig36.g2480.t1"/>
    </source>
</evidence>
<name>A0A915PVE5_9BILA</name>
<feature type="compositionally biased region" description="Polar residues" evidence="1">
    <location>
        <begin position="36"/>
        <end position="46"/>
    </location>
</feature>
<feature type="compositionally biased region" description="Polar residues" evidence="1">
    <location>
        <begin position="1"/>
        <end position="14"/>
    </location>
</feature>
<dbReference type="WBParaSite" id="sdigi.contig36.g2480.t1">
    <property type="protein sequence ID" value="sdigi.contig36.g2480.t1"/>
    <property type="gene ID" value="sdigi.contig36.g2480"/>
</dbReference>
<feature type="region of interest" description="Disordered" evidence="1">
    <location>
        <begin position="33"/>
        <end position="52"/>
    </location>
</feature>
<feature type="compositionally biased region" description="Basic and acidic residues" evidence="1">
    <location>
        <begin position="103"/>
        <end position="115"/>
    </location>
</feature>
<proteinExistence type="predicted"/>
<feature type="region of interest" description="Disordered" evidence="1">
    <location>
        <begin position="1"/>
        <end position="28"/>
    </location>
</feature>
<reference evidence="3" key="1">
    <citation type="submission" date="2022-11" db="UniProtKB">
        <authorList>
            <consortium name="WormBaseParasite"/>
        </authorList>
    </citation>
    <scope>IDENTIFICATION</scope>
</reference>
<keyword evidence="2" id="KW-1185">Reference proteome</keyword>
<dbReference type="AlphaFoldDB" id="A0A915PVE5"/>
<accession>A0A915PVE5</accession>
<sequence>MGLFESKSTSVKNHVQQKAKERKSERSQLKALNMDVKQTGNQSLSHSVRDLEKKQTISWITSQELKRSRDLMKISKAKLDIKKNELSQCEKHEKSASMRRQRDKSLKKELSRRLENSNQREVPTSLKRPSMVKSLRVETSKRKEPVIQNRSVRKDNDEKLDRTQEQRTEETRS</sequence>
<feature type="compositionally biased region" description="Basic and acidic residues" evidence="1">
    <location>
        <begin position="82"/>
        <end position="96"/>
    </location>
</feature>
<feature type="compositionally biased region" description="Basic and acidic residues" evidence="1">
    <location>
        <begin position="152"/>
        <end position="173"/>
    </location>
</feature>
<feature type="compositionally biased region" description="Basic and acidic residues" evidence="1">
    <location>
        <begin position="18"/>
        <end position="28"/>
    </location>
</feature>
<feature type="compositionally biased region" description="Basic and acidic residues" evidence="1">
    <location>
        <begin position="135"/>
        <end position="145"/>
    </location>
</feature>
<dbReference type="Proteomes" id="UP000887581">
    <property type="component" value="Unplaced"/>
</dbReference>